<proteinExistence type="predicted"/>
<feature type="compositionally biased region" description="Acidic residues" evidence="1">
    <location>
        <begin position="170"/>
        <end position="189"/>
    </location>
</feature>
<dbReference type="SUPFAM" id="SSF81383">
    <property type="entry name" value="F-box domain"/>
    <property type="match status" value="1"/>
</dbReference>
<keyword evidence="3" id="KW-1185">Reference proteome</keyword>
<dbReference type="PANTHER" id="PTHR39741">
    <property type="entry name" value="F-BOX DOMAIN CONTAINING PROTEIN, EXPRESSED"/>
    <property type="match status" value="1"/>
</dbReference>
<feature type="region of interest" description="Disordered" evidence="1">
    <location>
        <begin position="358"/>
        <end position="377"/>
    </location>
</feature>
<feature type="region of interest" description="Disordered" evidence="1">
    <location>
        <begin position="164"/>
        <end position="189"/>
    </location>
</feature>
<dbReference type="PANTHER" id="PTHR39741:SF2">
    <property type="entry name" value="F-BOX DOMAIN-CONTAINING PROTEIN"/>
    <property type="match status" value="1"/>
</dbReference>
<dbReference type="Gene3D" id="1.20.1280.50">
    <property type="match status" value="1"/>
</dbReference>
<name>A0AAD5LKC1_PYTIN</name>
<organism evidence="2 3">
    <name type="scientific">Pythium insidiosum</name>
    <name type="common">Pythiosis disease agent</name>
    <dbReference type="NCBI Taxonomy" id="114742"/>
    <lineage>
        <taxon>Eukaryota</taxon>
        <taxon>Sar</taxon>
        <taxon>Stramenopiles</taxon>
        <taxon>Oomycota</taxon>
        <taxon>Peronosporomycetes</taxon>
        <taxon>Pythiales</taxon>
        <taxon>Pythiaceae</taxon>
        <taxon>Pythium</taxon>
    </lineage>
</organism>
<evidence type="ECO:0000313" key="2">
    <source>
        <dbReference type="EMBL" id="KAJ0403875.1"/>
    </source>
</evidence>
<feature type="compositionally biased region" description="Basic residues" evidence="1">
    <location>
        <begin position="366"/>
        <end position="377"/>
    </location>
</feature>
<reference evidence="2" key="1">
    <citation type="submission" date="2021-12" db="EMBL/GenBank/DDBJ databases">
        <title>Prjna785345.</title>
        <authorList>
            <person name="Rujirawat T."/>
            <person name="Krajaejun T."/>
        </authorList>
    </citation>
    <scope>NUCLEOTIDE SEQUENCE</scope>
    <source>
        <strain evidence="2">Pi057C3</strain>
    </source>
</reference>
<comment type="caution">
    <text evidence="2">The sequence shown here is derived from an EMBL/GenBank/DDBJ whole genome shotgun (WGS) entry which is preliminary data.</text>
</comment>
<evidence type="ECO:0000256" key="1">
    <source>
        <dbReference type="SAM" id="MobiDB-lite"/>
    </source>
</evidence>
<gene>
    <name evidence="2" type="ORF">P43SY_004848</name>
</gene>
<dbReference type="EMBL" id="JAKCXM010000073">
    <property type="protein sequence ID" value="KAJ0403875.1"/>
    <property type="molecule type" value="Genomic_DNA"/>
</dbReference>
<dbReference type="AlphaFoldDB" id="A0AAD5LKC1"/>
<dbReference type="Proteomes" id="UP001209570">
    <property type="component" value="Unassembled WGS sequence"/>
</dbReference>
<protein>
    <recommendedName>
        <fullName evidence="4">F-box domain-containing protein</fullName>
    </recommendedName>
</protein>
<evidence type="ECO:0000313" key="3">
    <source>
        <dbReference type="Proteomes" id="UP001209570"/>
    </source>
</evidence>
<sequence>MRSLGTSARPTKRPRYCFMDGAMAARSCSPLEQLPVVLLAAALEFADHATLHSAEATCRLLRSTVATHELWEALVRRQLVVDDSVAHRFSGSKLRADWKYAACLAARRSDPLLQLLRDVVGCSSIDRSVETPTNTLNPSRCWLALRTVYDRLRNASRSGQRLAARASTEIDVEGDHLDEEGEEEDDDDSNVTLRNMANIAQAECGCEMGVACYWSSSPSRDQNTADFIDYRVQERSIVRAIQIVPYRAFWHPDSPTYAPQRVSVSFYARRHGDAPKVLIYESPVYPLVNEMQLQQLDLPRSVWLPRGAIMRLHLLGRQQAETFELPPWIDLHVNEASSNYYSCLSYVNAVGVAMTPSPTALPATRARPRRQRSATID</sequence>
<evidence type="ECO:0008006" key="4">
    <source>
        <dbReference type="Google" id="ProtNLM"/>
    </source>
</evidence>
<dbReference type="InterPro" id="IPR055336">
    <property type="entry name" value="At4g00755-like"/>
</dbReference>
<accession>A0AAD5LKC1</accession>
<dbReference type="InterPro" id="IPR036047">
    <property type="entry name" value="F-box-like_dom_sf"/>
</dbReference>